<proteinExistence type="predicted"/>
<comment type="caution">
    <text evidence="2">The sequence shown here is derived from an EMBL/GenBank/DDBJ whole genome shotgun (WGS) entry which is preliminary data.</text>
</comment>
<sequence length="436" mass="49087">KAQADPPLLYEPCPYCGGFHPSAKNEPIDSMEDEINRIAEIILSGGTPAHDAGLLSGTVKQLSASMAKGYTRPIEQVKWDTPDADMIDNLTRNIYQFSAAKNWQQLHDMTSALRDGERIVSESEFFDRINAINDKYNKNWLRTERNSAIAGAQMASRWAQFQNDKEAIPLLTYRTVGDSNVRPTHQVLDGITRPIDDTFWKTNYPPNGWGCRCDVEQAPGRSRPTPKNRIPNVPIPEMFKTNLAEAGLIYPKEHPYYNGVPNAEIRKAIAWLPPDNTYHRVLSDNGMPIEINVMHNKTEIPGNTSVANDLCKAGYKDIYLLPDIHAKDAHLRKRYLPDGYKQRNIAKNPDAVISDTDGNKMVCDFKIITGERNFAHRIAQAAEQADYAVIKLDLKQHKLGNDKIKSVVNAKMVELPDLKGVIVINRKGEVIYKAIR</sequence>
<dbReference type="InterPro" id="IPR006528">
    <property type="entry name" value="Phage_head_morphogenesis_dom"/>
</dbReference>
<dbReference type="Proteomes" id="UP000262954">
    <property type="component" value="Unassembled WGS sequence"/>
</dbReference>
<dbReference type="Pfam" id="PF04233">
    <property type="entry name" value="Phage_Mu_F"/>
    <property type="match status" value="1"/>
</dbReference>
<dbReference type="NCBIfam" id="TIGR01641">
    <property type="entry name" value="phageSPP1_gp7"/>
    <property type="match status" value="1"/>
</dbReference>
<organism evidence="2 3">
    <name type="scientific">Coprobacter fastidiosus</name>
    <dbReference type="NCBI Taxonomy" id="1099853"/>
    <lineage>
        <taxon>Bacteria</taxon>
        <taxon>Pseudomonadati</taxon>
        <taxon>Bacteroidota</taxon>
        <taxon>Bacteroidia</taxon>
        <taxon>Bacteroidales</taxon>
        <taxon>Barnesiellaceae</taxon>
        <taxon>Coprobacter</taxon>
    </lineage>
</organism>
<evidence type="ECO:0000313" key="3">
    <source>
        <dbReference type="Proteomes" id="UP000262954"/>
    </source>
</evidence>
<accession>A0A354M6E5</accession>
<reference evidence="2 3" key="1">
    <citation type="journal article" date="2018" name="Nat. Biotechnol.">
        <title>A standardized bacterial taxonomy based on genome phylogeny substantially revises the tree of life.</title>
        <authorList>
            <person name="Parks D.H."/>
            <person name="Chuvochina M."/>
            <person name="Waite D.W."/>
            <person name="Rinke C."/>
            <person name="Skarshewski A."/>
            <person name="Chaumeil P.A."/>
            <person name="Hugenholtz P."/>
        </authorList>
    </citation>
    <scope>NUCLEOTIDE SEQUENCE [LARGE SCALE GENOMIC DNA]</scope>
    <source>
        <strain evidence="2">UBA11482</strain>
    </source>
</reference>
<feature type="domain" description="Phage head morphogenesis" evidence="1">
    <location>
        <begin position="109"/>
        <end position="215"/>
    </location>
</feature>
<name>A0A354M6E5_9BACT</name>
<evidence type="ECO:0000313" key="2">
    <source>
        <dbReference type="EMBL" id="HBJ10084.1"/>
    </source>
</evidence>
<dbReference type="AlphaFoldDB" id="A0A354M6E5"/>
<evidence type="ECO:0000259" key="1">
    <source>
        <dbReference type="Pfam" id="PF04233"/>
    </source>
</evidence>
<protein>
    <recommendedName>
        <fullName evidence="1">Phage head morphogenesis domain-containing protein</fullName>
    </recommendedName>
</protein>
<dbReference type="EMBL" id="DNWC01000171">
    <property type="protein sequence ID" value="HBJ10084.1"/>
    <property type="molecule type" value="Genomic_DNA"/>
</dbReference>
<dbReference type="Gene3D" id="3.40.1350.120">
    <property type="match status" value="1"/>
</dbReference>
<feature type="non-terminal residue" evidence="2">
    <location>
        <position position="1"/>
    </location>
</feature>
<gene>
    <name evidence="2" type="ORF">DDY73_13885</name>
</gene>